<feature type="domain" description="Helicase HerA central" evidence="1">
    <location>
        <begin position="136"/>
        <end position="347"/>
    </location>
</feature>
<dbReference type="AlphaFoldDB" id="A0A292IJA2"/>
<dbReference type="PANTHER" id="PTHR42957:SF1">
    <property type="entry name" value="HELICASE MJ1565-RELATED"/>
    <property type="match status" value="1"/>
</dbReference>
<dbReference type="SUPFAM" id="SSF52540">
    <property type="entry name" value="P-loop containing nucleoside triphosphate hydrolases"/>
    <property type="match status" value="1"/>
</dbReference>
<proteinExistence type="predicted"/>
<dbReference type="Proteomes" id="UP000261764">
    <property type="component" value="Chromosome I"/>
</dbReference>
<keyword evidence="3" id="KW-1185">Reference proteome</keyword>
<sequence length="647" mass="75415">MNNKYVIGNVISIDGTKITILMNEHSNLESFYYDGMIYSGVSIGNYLGIIKGAYKIVARVEKQFLEDTKKEPLNQEFLKDRFEKRLLVSVIGNFYKREFKFGIKKFPMIFNEVVLLTEEEIKEILHKDSINSKHKIPIGKSLSNEIPIELRWDNLFNTHLGIFGNTGSGKSNTLTKIYSELLDCQNKKEIKPNFKNKSKFFIIDFNGEYIEPNVIYNSNNKKCLNLCNQGNKKSNDQLFLSSEVFWSIETLAILYSATEKTQRPFLKNAVKKFLNQDEKTPNDDITSNKIIENLSLNFRDVFSSKGNKHMLRYFRECLKCINFEKCIPNNNANASKANYQNIKAIIENAQYNSKYKIIFTKYFNSNNKIYVDNSDFTEKLNNFQDDFKKILSSEYIKKQINNLKLTQKIKITVYSHLVDVLSHGEYEIQHIQPLIARMEEKSDFIEKTIKLVKKEEYSKTWKLLNVISLKNYNTQTKKMLALLLTKQLYHDHKQKSKEDQITSTIHLVIDEAHNVLSEQSVREDALWKDYRLEVFEEIIKEGRKFGFFMTIATQRPNDISPTIISQLHNYFIHRLVNEQDLRMIANTINSLDYLSKSQIPTLAPGQCIITGTSFEMPLVIQVDKLSKEKSPNSENADLVRLWTNENK</sequence>
<dbReference type="InterPro" id="IPR008571">
    <property type="entry name" value="HerA-like"/>
</dbReference>
<dbReference type="KEGG" id="mamp:MAMA39_06460"/>
<protein>
    <recommendedName>
        <fullName evidence="1">Helicase HerA central domain-containing protein</fullName>
    </recommendedName>
</protein>
<dbReference type="EMBL" id="HG937516">
    <property type="protein sequence ID" value="CDN40763.1"/>
    <property type="molecule type" value="Genomic_DNA"/>
</dbReference>
<name>A0A292IJA2_9MOLU</name>
<evidence type="ECO:0000313" key="2">
    <source>
        <dbReference type="EMBL" id="CDN40763.1"/>
    </source>
</evidence>
<dbReference type="PANTHER" id="PTHR42957">
    <property type="entry name" value="HELICASE MJ1565-RELATED"/>
    <property type="match status" value="1"/>
</dbReference>
<dbReference type="InterPro" id="IPR002789">
    <property type="entry name" value="HerA_central"/>
</dbReference>
<evidence type="ECO:0000313" key="3">
    <source>
        <dbReference type="Proteomes" id="UP000261764"/>
    </source>
</evidence>
<accession>A0A292IJA2</accession>
<reference evidence="2 3" key="1">
    <citation type="journal article" date="2015" name="Clin. Infect. Dis.">
        <title>Genomic Investigations unmask Mycoplasma amphoriforme, a new respiratory pathogen.</title>
        <authorList>
            <person name="Gillespie S.H."/>
            <person name="Ling C.L."/>
            <person name="Oravcova K."/>
            <person name="Pinheiro M."/>
            <person name="Wells L."/>
            <person name="Bryant J.M."/>
            <person name="McHugh T.D."/>
            <person name="Bebear C."/>
            <person name="Webster D."/>
            <person name="Harris S.R."/>
            <person name="Seth-Smith H.M."/>
            <person name="Thomson N.R."/>
        </authorList>
    </citation>
    <scope>NUCLEOTIDE SEQUENCE [LARGE SCALE GENOMIC DNA]</scope>
    <source>
        <strain evidence="2 3">A39</strain>
    </source>
</reference>
<gene>
    <name evidence="2" type="ORF">MAMA39_06460</name>
</gene>
<dbReference type="Pfam" id="PF01935">
    <property type="entry name" value="DUF87"/>
    <property type="match status" value="1"/>
</dbReference>
<organism evidence="2 3">
    <name type="scientific">Mycoplasma amphoriforme A39</name>
    <dbReference type="NCBI Taxonomy" id="572419"/>
    <lineage>
        <taxon>Bacteria</taxon>
        <taxon>Bacillati</taxon>
        <taxon>Mycoplasmatota</taxon>
        <taxon>Mollicutes</taxon>
        <taxon>Mycoplasmataceae</taxon>
        <taxon>Mycoplasma</taxon>
    </lineage>
</organism>
<dbReference type="InterPro" id="IPR027417">
    <property type="entry name" value="P-loop_NTPase"/>
</dbReference>
<dbReference type="Gene3D" id="3.40.50.300">
    <property type="entry name" value="P-loop containing nucleotide triphosphate hydrolases"/>
    <property type="match status" value="2"/>
</dbReference>
<evidence type="ECO:0000259" key="1">
    <source>
        <dbReference type="Pfam" id="PF01935"/>
    </source>
</evidence>